<reference evidence="2" key="1">
    <citation type="submission" date="2016-10" db="EMBL/GenBank/DDBJ databases">
        <authorList>
            <person name="Varghese N."/>
            <person name="Submissions S."/>
        </authorList>
    </citation>
    <scope>NUCLEOTIDE SEQUENCE [LARGE SCALE GENOMIC DNA]</scope>
    <source>
        <strain evidence="2">DSM 23445</strain>
    </source>
</reference>
<evidence type="ECO:0008006" key="3">
    <source>
        <dbReference type="Google" id="ProtNLM"/>
    </source>
</evidence>
<dbReference type="PROSITE" id="PS51257">
    <property type="entry name" value="PROKAR_LIPOPROTEIN"/>
    <property type="match status" value="1"/>
</dbReference>
<keyword evidence="2" id="KW-1185">Reference proteome</keyword>
<dbReference type="STRING" id="305507.SAMN04489724_3513"/>
<proteinExistence type="predicted"/>
<gene>
    <name evidence="1" type="ORF">SAMN04489724_3513</name>
</gene>
<evidence type="ECO:0000313" key="2">
    <source>
        <dbReference type="Proteomes" id="UP000199673"/>
    </source>
</evidence>
<name>A0A1I7CWE7_9BACT</name>
<accession>A0A1I7CWE7</accession>
<dbReference type="Proteomes" id="UP000199673">
    <property type="component" value="Unassembled WGS sequence"/>
</dbReference>
<dbReference type="OrthoDB" id="981918at2"/>
<protein>
    <recommendedName>
        <fullName evidence="3">Lipoprotein</fullName>
    </recommendedName>
</protein>
<organism evidence="1 2">
    <name type="scientific">Algoriphagus locisalis</name>
    <dbReference type="NCBI Taxonomy" id="305507"/>
    <lineage>
        <taxon>Bacteria</taxon>
        <taxon>Pseudomonadati</taxon>
        <taxon>Bacteroidota</taxon>
        <taxon>Cytophagia</taxon>
        <taxon>Cytophagales</taxon>
        <taxon>Cyclobacteriaceae</taxon>
        <taxon>Algoriphagus</taxon>
    </lineage>
</organism>
<sequence length="134" mass="15270">MKYRRNFSVIALILFCSCTNDEINVPFNINSESEYSGTFETLDSDNIRGDVTLFINNGIYECSTNLPYGRSAGRLLIDDNSINFIDTLFFPVPALYGPSYPLSGDHQYNYDGKKLTIWKNKNVGEVKYELVLKN</sequence>
<dbReference type="AlphaFoldDB" id="A0A1I7CWE7"/>
<dbReference type="EMBL" id="FPBF01000005">
    <property type="protein sequence ID" value="SFU03744.1"/>
    <property type="molecule type" value="Genomic_DNA"/>
</dbReference>
<evidence type="ECO:0000313" key="1">
    <source>
        <dbReference type="EMBL" id="SFU03744.1"/>
    </source>
</evidence>
<dbReference type="RefSeq" id="WP_091695856.1">
    <property type="nucleotide sequence ID" value="NZ_FPBF01000005.1"/>
</dbReference>